<comment type="caution">
    <text evidence="1">The sequence shown here is derived from an EMBL/GenBank/DDBJ whole genome shotgun (WGS) entry which is preliminary data.</text>
</comment>
<dbReference type="PANTHER" id="PTHR47197:SF3">
    <property type="entry name" value="DIHYDRO-HEME D1 DEHYDROGENASE"/>
    <property type="match status" value="1"/>
</dbReference>
<dbReference type="Proteomes" id="UP001596958">
    <property type="component" value="Unassembled WGS sequence"/>
</dbReference>
<dbReference type="Gene3D" id="2.130.10.10">
    <property type="entry name" value="YVTN repeat-like/Quinoprotein amine dehydrogenase"/>
    <property type="match status" value="1"/>
</dbReference>
<evidence type="ECO:0000313" key="2">
    <source>
        <dbReference type="Proteomes" id="UP001596958"/>
    </source>
</evidence>
<gene>
    <name evidence="1" type="ORF">ACFQZS_18950</name>
</gene>
<protein>
    <submittedName>
        <fullName evidence="1">YncE family protein</fullName>
    </submittedName>
</protein>
<dbReference type="PANTHER" id="PTHR47197">
    <property type="entry name" value="PROTEIN NIRF"/>
    <property type="match status" value="1"/>
</dbReference>
<reference evidence="2" key="1">
    <citation type="journal article" date="2019" name="Int. J. Syst. Evol. Microbiol.">
        <title>The Global Catalogue of Microorganisms (GCM) 10K type strain sequencing project: providing services to taxonomists for standard genome sequencing and annotation.</title>
        <authorList>
            <consortium name="The Broad Institute Genomics Platform"/>
            <consortium name="The Broad Institute Genome Sequencing Center for Infectious Disease"/>
            <person name="Wu L."/>
            <person name="Ma J."/>
        </authorList>
    </citation>
    <scope>NUCLEOTIDE SEQUENCE [LARGE SCALE GENOMIC DNA]</scope>
    <source>
        <strain evidence="2">CCUG 63418</strain>
    </source>
</reference>
<proteinExistence type="predicted"/>
<accession>A0ABW2Z695</accession>
<organism evidence="1 2">
    <name type="scientific">Mucilaginibacter calamicampi</name>
    <dbReference type="NCBI Taxonomy" id="1302352"/>
    <lineage>
        <taxon>Bacteria</taxon>
        <taxon>Pseudomonadati</taxon>
        <taxon>Bacteroidota</taxon>
        <taxon>Sphingobacteriia</taxon>
        <taxon>Sphingobacteriales</taxon>
        <taxon>Sphingobacteriaceae</taxon>
        <taxon>Mucilaginibacter</taxon>
    </lineage>
</organism>
<sequence>MKTRINLIIAVVLVCIIHLSTGWNEPVKEIKAKKAPAALNGRYLFVAVPGIRDYLGYGGHGLLVFDITNGHKFVKRISTQGMHPNGLPSNVKGIAASVPLNSVYITTWESLQRIDIGTGKLVWEKLIPGGCDRLAVSPDGKTIYLPAFEGHTWTVVDAKTGDVIKQLDGFNKSHNTVYGLSGDRVYMSDIANTIVKVADTKTNQIISQIGPFSAPVRPFTINGAETTIYVNCNDLLGFEVGDLKTGQRTAKVVVQGWEKGTVRRHGCPSHGIGLTPDEKEIWVCDGFNMRMHVFANKPPYQQLTTIPLRDMPGWITFSKDGKYAYPSSGEVLDTKTRKVLTYLTDENNNAVGSEKMIEVFMANNNATSIADQFGVGRITK</sequence>
<dbReference type="InterPro" id="IPR051200">
    <property type="entry name" value="Host-pathogen_enzymatic-act"/>
</dbReference>
<name>A0ABW2Z695_9SPHI</name>
<dbReference type="EMBL" id="JBHTHU010000022">
    <property type="protein sequence ID" value="MFD0752240.1"/>
    <property type="molecule type" value="Genomic_DNA"/>
</dbReference>
<dbReference type="RefSeq" id="WP_377102595.1">
    <property type="nucleotide sequence ID" value="NZ_JBHTHU010000022.1"/>
</dbReference>
<evidence type="ECO:0000313" key="1">
    <source>
        <dbReference type="EMBL" id="MFD0752240.1"/>
    </source>
</evidence>
<dbReference type="InterPro" id="IPR011045">
    <property type="entry name" value="N2O_reductase_N"/>
</dbReference>
<dbReference type="InterPro" id="IPR015943">
    <property type="entry name" value="WD40/YVTN_repeat-like_dom_sf"/>
</dbReference>
<keyword evidence="2" id="KW-1185">Reference proteome</keyword>
<dbReference type="SUPFAM" id="SSF50974">
    <property type="entry name" value="Nitrous oxide reductase, N-terminal domain"/>
    <property type="match status" value="1"/>
</dbReference>